<name>A0A6J1RD77_9HYME</name>
<evidence type="ECO:0000313" key="4">
    <source>
        <dbReference type="RefSeq" id="XP_024892904.1"/>
    </source>
</evidence>
<evidence type="ECO:0000256" key="1">
    <source>
        <dbReference type="SAM" id="MobiDB-lite"/>
    </source>
</evidence>
<protein>
    <submittedName>
        <fullName evidence="3 4">Myb-like protein AA isoform X1</fullName>
    </submittedName>
</protein>
<feature type="region of interest" description="Disordered" evidence="1">
    <location>
        <begin position="1"/>
        <end position="44"/>
    </location>
</feature>
<accession>A0A6J1RD77</accession>
<organism evidence="2 4">
    <name type="scientific">Temnothorax curvispinosus</name>
    <dbReference type="NCBI Taxonomy" id="300111"/>
    <lineage>
        <taxon>Eukaryota</taxon>
        <taxon>Metazoa</taxon>
        <taxon>Ecdysozoa</taxon>
        <taxon>Arthropoda</taxon>
        <taxon>Hexapoda</taxon>
        <taxon>Insecta</taxon>
        <taxon>Pterygota</taxon>
        <taxon>Neoptera</taxon>
        <taxon>Endopterygota</taxon>
        <taxon>Hymenoptera</taxon>
        <taxon>Apocrita</taxon>
        <taxon>Aculeata</taxon>
        <taxon>Formicoidea</taxon>
        <taxon>Formicidae</taxon>
        <taxon>Myrmicinae</taxon>
        <taxon>Temnothorax</taxon>
    </lineage>
</organism>
<evidence type="ECO:0000313" key="5">
    <source>
        <dbReference type="RefSeq" id="XP_024892905.1"/>
    </source>
</evidence>
<evidence type="ECO:0000313" key="2">
    <source>
        <dbReference type="Proteomes" id="UP000504618"/>
    </source>
</evidence>
<keyword evidence="2" id="KW-1185">Reference proteome</keyword>
<feature type="compositionally biased region" description="Basic and acidic residues" evidence="1">
    <location>
        <begin position="105"/>
        <end position="126"/>
    </location>
</feature>
<gene>
    <name evidence="3 4 5" type="primary">LOC112468097</name>
</gene>
<proteinExistence type="predicted"/>
<sequence length="168" mass="19221">MEQEQHQQEQEQEQQQQEQEQEQEQDQQRENSISNRKSPSSIRSEEICPWCGIELSEYSDSDSTRMIGAKRCSSCHDQEMQAEMLSISSASTLTYYDEDFLSSDSRTKDNDDDASPDKDADAERPIRSISVSSQPETVIDMSSSLPLPSNELSGPCFPAKRRCRRRTE</sequence>
<feature type="region of interest" description="Disordered" evidence="1">
    <location>
        <begin position="101"/>
        <end position="168"/>
    </location>
</feature>
<reference evidence="3 4" key="1">
    <citation type="submission" date="2025-04" db="UniProtKB">
        <authorList>
            <consortium name="RefSeq"/>
        </authorList>
    </citation>
    <scope>IDENTIFICATION</scope>
    <source>
        <tissue evidence="3 4">Whole body</tissue>
    </source>
</reference>
<feature type="compositionally biased region" description="Polar residues" evidence="1">
    <location>
        <begin position="30"/>
        <end position="42"/>
    </location>
</feature>
<dbReference type="RefSeq" id="XP_024892903.1">
    <property type="nucleotide sequence ID" value="XM_025037135.1"/>
</dbReference>
<feature type="compositionally biased region" description="Low complexity" evidence="1">
    <location>
        <begin position="142"/>
        <end position="155"/>
    </location>
</feature>
<dbReference type="GeneID" id="112468097"/>
<dbReference type="AlphaFoldDB" id="A0A6J1RD77"/>
<dbReference type="RefSeq" id="XP_024892905.1">
    <property type="nucleotide sequence ID" value="XM_025037137.1"/>
</dbReference>
<dbReference type="Proteomes" id="UP000504618">
    <property type="component" value="Unplaced"/>
</dbReference>
<dbReference type="RefSeq" id="XP_024892904.1">
    <property type="nucleotide sequence ID" value="XM_025037136.1"/>
</dbReference>
<evidence type="ECO:0000313" key="3">
    <source>
        <dbReference type="RefSeq" id="XP_024892903.1"/>
    </source>
</evidence>
<feature type="compositionally biased region" description="Basic residues" evidence="1">
    <location>
        <begin position="159"/>
        <end position="168"/>
    </location>
</feature>